<evidence type="ECO:0000313" key="1">
    <source>
        <dbReference type="EMBL" id="SIT18225.1"/>
    </source>
</evidence>
<protein>
    <submittedName>
        <fullName evidence="1">Uncharacterized protein</fullName>
    </submittedName>
</protein>
<sequence length="33" mass="4026">MPHYDWHDWLFRENPMGARMPFNSKITCAHAQH</sequence>
<dbReference type="AlphaFoldDB" id="A0A1N7Q5V3"/>
<organism evidence="1 2">
    <name type="scientific">Roseivivax lentus</name>
    <dbReference type="NCBI Taxonomy" id="633194"/>
    <lineage>
        <taxon>Bacteria</taxon>
        <taxon>Pseudomonadati</taxon>
        <taxon>Pseudomonadota</taxon>
        <taxon>Alphaproteobacteria</taxon>
        <taxon>Rhodobacterales</taxon>
        <taxon>Roseobacteraceae</taxon>
        <taxon>Roseivivax</taxon>
    </lineage>
</organism>
<gene>
    <name evidence="1" type="ORF">SAMN05421759_12911</name>
</gene>
<dbReference type="EMBL" id="FTOQ01000029">
    <property type="protein sequence ID" value="SIT18225.1"/>
    <property type="molecule type" value="Genomic_DNA"/>
</dbReference>
<dbReference type="STRING" id="633194.SAMN05421759_12911"/>
<name>A0A1N7Q5V3_9RHOB</name>
<reference evidence="2" key="1">
    <citation type="submission" date="2017-01" db="EMBL/GenBank/DDBJ databases">
        <authorList>
            <person name="Varghese N."/>
            <person name="Submissions S."/>
        </authorList>
    </citation>
    <scope>NUCLEOTIDE SEQUENCE [LARGE SCALE GENOMIC DNA]</scope>
    <source>
        <strain evidence="2">DSM 29430</strain>
    </source>
</reference>
<keyword evidence="2" id="KW-1185">Reference proteome</keyword>
<proteinExistence type="predicted"/>
<accession>A0A1N7Q5V3</accession>
<dbReference type="Proteomes" id="UP000186684">
    <property type="component" value="Unassembled WGS sequence"/>
</dbReference>
<evidence type="ECO:0000313" key="2">
    <source>
        <dbReference type="Proteomes" id="UP000186684"/>
    </source>
</evidence>